<dbReference type="Proteomes" id="UP001165074">
    <property type="component" value="Unassembled WGS sequence"/>
</dbReference>
<dbReference type="AlphaFoldDB" id="A0A9W6RWY2"/>
<protein>
    <submittedName>
        <fullName evidence="1">Uncharacterized protein</fullName>
    </submittedName>
</protein>
<keyword evidence="2" id="KW-1185">Reference proteome</keyword>
<accession>A0A9W6RWY2</accession>
<sequence>MFVGMDAEVSQQELNDLLSQANVLPVATGDRTLSGEPVLVFVQLPTEPGEGFRYVYLTPDGTVVARAAEAVGPPPSPDGASIAEMTEHINTSVVTVSAPDGSALLYLRHKKVWKSTVSIADADGRPIGEMRQRNVLGKVKFQLEAYGRPYGRFIAHSTRMLGFDLEDADGSGYGRMTKVGSPSYGARSGVAPFATTQKVAGAFVLQLTRRPDWPLITATIPLALDLSMNLAALSGVEKRGFQAGQG</sequence>
<comment type="caution">
    <text evidence="1">The sequence shown here is derived from an EMBL/GenBank/DDBJ whole genome shotgun (WGS) entry which is preliminary data.</text>
</comment>
<proteinExistence type="predicted"/>
<reference evidence="1" key="1">
    <citation type="submission" date="2023-03" db="EMBL/GenBank/DDBJ databases">
        <title>Actinoallomurus iriomotensis NBRC 103684.</title>
        <authorList>
            <person name="Ichikawa N."/>
            <person name="Sato H."/>
            <person name="Tonouchi N."/>
        </authorList>
    </citation>
    <scope>NUCLEOTIDE SEQUENCE</scope>
    <source>
        <strain evidence="1">NBRC 103684</strain>
    </source>
</reference>
<gene>
    <name evidence="1" type="ORF">Airi02_021650</name>
</gene>
<dbReference type="EMBL" id="BSTK01000003">
    <property type="protein sequence ID" value="GLY84236.1"/>
    <property type="molecule type" value="Genomic_DNA"/>
</dbReference>
<name>A0A9W6RWY2_9ACTN</name>
<organism evidence="1 2">
    <name type="scientific">Actinoallomurus iriomotensis</name>
    <dbReference type="NCBI Taxonomy" id="478107"/>
    <lineage>
        <taxon>Bacteria</taxon>
        <taxon>Bacillati</taxon>
        <taxon>Actinomycetota</taxon>
        <taxon>Actinomycetes</taxon>
        <taxon>Streptosporangiales</taxon>
        <taxon>Thermomonosporaceae</taxon>
        <taxon>Actinoallomurus</taxon>
    </lineage>
</organism>
<evidence type="ECO:0000313" key="2">
    <source>
        <dbReference type="Proteomes" id="UP001165074"/>
    </source>
</evidence>
<evidence type="ECO:0000313" key="1">
    <source>
        <dbReference type="EMBL" id="GLY84236.1"/>
    </source>
</evidence>